<dbReference type="PANTHER" id="PTHR47718:SF12">
    <property type="entry name" value="PROTEIN FAR1-RELATED SEQUENCE"/>
    <property type="match status" value="1"/>
</dbReference>
<dbReference type="InterPro" id="IPR004330">
    <property type="entry name" value="FAR1_DNA_bnd_dom"/>
</dbReference>
<sequence length="675" mass="76890">MEFNRGKLPNAIVAAVMDMWKRQTGTVIQSLREVVGWSDLAMVEAPALAPKARATNANFDDGSEGCEILGFLARRVKSLQNLRVLSKKGEIIAISFAYRWRSSMNAGLMMSLSNGAAGLSLNFVLAQESVSSSSEEERVNDQEKRQGRTQSCCTERDAVCEEHEEDEEDDYGDCFLSILLFQSIPSNIYSEIYSDDLIEENSDVFISPNGTKLWVPKVDETLKPVVGSSYTGLVQAYNFYKSYAHACGFNVRIGQQKKCRIRGCVVLKYFRCNRSGKPQSKKKFDSSTSCRQSTYKRNDCQAHVLLRFCPTKGVVSVIKFSEGHNHSLVEGFNTDLSKISRKLSFSTQKFIHNMSLNSVGPVKAHRYMVSMMGGHHNVNGTPMDFKNFSKNTRMFIGDRDSQLVLNRLNERARMLPDFYLDYLVVEGKLRCLFWADEISKINYEAFGDVLAFDATYQTNKYSMVFVPFTGVDNHRRCVTFGAGLLFNETTESYTWLLKNFLKAHKKEPMLVLTDQDNSMRAAVLAVFTEAKHKLCMWHIMKKLPSKIKGDLLQNTDVRAQLHRLVWSNYMKTSTFERKWGELIQTFGLGGNDWLAEMYGIRERWIPAYFRDVPMSCLLKTTSVCESSNAAFKVSSTSAHTLVQFMLCFETRLESQRYKQRAADFKTSSISYRCYI</sequence>
<dbReference type="Pfam" id="PF10551">
    <property type="entry name" value="MULE"/>
    <property type="match status" value="1"/>
</dbReference>
<organism evidence="3 4">
    <name type="scientific">Deinandra increscens subsp. villosa</name>
    <dbReference type="NCBI Taxonomy" id="3103831"/>
    <lineage>
        <taxon>Eukaryota</taxon>
        <taxon>Viridiplantae</taxon>
        <taxon>Streptophyta</taxon>
        <taxon>Embryophyta</taxon>
        <taxon>Tracheophyta</taxon>
        <taxon>Spermatophyta</taxon>
        <taxon>Magnoliopsida</taxon>
        <taxon>eudicotyledons</taxon>
        <taxon>Gunneridae</taxon>
        <taxon>Pentapetalae</taxon>
        <taxon>asterids</taxon>
        <taxon>campanulids</taxon>
        <taxon>Asterales</taxon>
        <taxon>Asteraceae</taxon>
        <taxon>Asteroideae</taxon>
        <taxon>Heliantheae alliance</taxon>
        <taxon>Madieae</taxon>
        <taxon>Madiinae</taxon>
        <taxon>Deinandra</taxon>
    </lineage>
</organism>
<protein>
    <recommendedName>
        <fullName evidence="5">Protein FAR1-RELATED SEQUENCE</fullName>
    </recommendedName>
</protein>
<dbReference type="Pfam" id="PF03101">
    <property type="entry name" value="FAR1"/>
    <property type="match status" value="1"/>
</dbReference>
<dbReference type="InterPro" id="IPR018289">
    <property type="entry name" value="MULE_transposase_dom"/>
</dbReference>
<accession>A0AAP0CPH6</accession>
<proteinExistence type="predicted"/>
<name>A0AAP0CPH6_9ASTR</name>
<evidence type="ECO:0008006" key="5">
    <source>
        <dbReference type="Google" id="ProtNLM"/>
    </source>
</evidence>
<dbReference type="PANTHER" id="PTHR47718">
    <property type="entry name" value="OS01G0519700 PROTEIN"/>
    <property type="match status" value="1"/>
</dbReference>
<evidence type="ECO:0000259" key="2">
    <source>
        <dbReference type="Pfam" id="PF10551"/>
    </source>
</evidence>
<dbReference type="Proteomes" id="UP001408789">
    <property type="component" value="Unassembled WGS sequence"/>
</dbReference>
<feature type="domain" description="MULE transposase" evidence="2">
    <location>
        <begin position="449"/>
        <end position="542"/>
    </location>
</feature>
<evidence type="ECO:0000259" key="1">
    <source>
        <dbReference type="Pfam" id="PF03101"/>
    </source>
</evidence>
<dbReference type="AlphaFoldDB" id="A0AAP0CPH6"/>
<gene>
    <name evidence="3" type="ORF">SSX86_022726</name>
</gene>
<comment type="caution">
    <text evidence="3">The sequence shown here is derived from an EMBL/GenBank/DDBJ whole genome shotgun (WGS) entry which is preliminary data.</text>
</comment>
<evidence type="ECO:0000313" key="3">
    <source>
        <dbReference type="EMBL" id="KAK9057887.1"/>
    </source>
</evidence>
<keyword evidence="4" id="KW-1185">Reference proteome</keyword>
<feature type="domain" description="FAR1" evidence="1">
    <location>
        <begin position="238"/>
        <end position="329"/>
    </location>
</feature>
<dbReference type="EMBL" id="JBCNJP010000023">
    <property type="protein sequence ID" value="KAK9057887.1"/>
    <property type="molecule type" value="Genomic_DNA"/>
</dbReference>
<evidence type="ECO:0000313" key="4">
    <source>
        <dbReference type="Proteomes" id="UP001408789"/>
    </source>
</evidence>
<reference evidence="3 4" key="1">
    <citation type="submission" date="2024-04" db="EMBL/GenBank/DDBJ databases">
        <title>The reference genome of an endangered Asteraceae, Deinandra increscens subsp. villosa, native to the Central Coast of California.</title>
        <authorList>
            <person name="Guilliams M."/>
            <person name="Hasenstab-Lehman K."/>
            <person name="Meyer R."/>
            <person name="Mcevoy S."/>
        </authorList>
    </citation>
    <scope>NUCLEOTIDE SEQUENCE [LARGE SCALE GENOMIC DNA]</scope>
    <source>
        <tissue evidence="3">Leaf</tissue>
    </source>
</reference>